<dbReference type="Proteomes" id="UP000243591">
    <property type="component" value="Chromosome"/>
</dbReference>
<dbReference type="EMBL" id="OUNC01000012">
    <property type="protein sequence ID" value="SPP28285.1"/>
    <property type="molecule type" value="Genomic_DNA"/>
</dbReference>
<dbReference type="OrthoDB" id="9810508at2"/>
<dbReference type="KEGG" id="bths:CNY62_00665"/>
<evidence type="ECO:0000313" key="2">
    <source>
        <dbReference type="EMBL" id="SPP28285.1"/>
    </source>
</evidence>
<dbReference type="EMBL" id="CP023483">
    <property type="protein sequence ID" value="ATF25005.1"/>
    <property type="molecule type" value="Genomic_DNA"/>
</dbReference>
<dbReference type="STRING" id="2756.BFR44_02680"/>
<evidence type="ECO:0000313" key="4">
    <source>
        <dbReference type="Proteomes" id="UP000270190"/>
    </source>
</evidence>
<evidence type="ECO:0008006" key="5">
    <source>
        <dbReference type="Google" id="ProtNLM"/>
    </source>
</evidence>
<dbReference type="RefSeq" id="WP_029092113.1">
    <property type="nucleotide sequence ID" value="NZ_CBCPHX010000001.1"/>
</dbReference>
<organism evidence="1 3">
    <name type="scientific">Brochothrix thermosphacta</name>
    <name type="common">Microbacterium thermosphactum</name>
    <dbReference type="NCBI Taxonomy" id="2756"/>
    <lineage>
        <taxon>Bacteria</taxon>
        <taxon>Bacillati</taxon>
        <taxon>Bacillota</taxon>
        <taxon>Bacilli</taxon>
        <taxon>Bacillales</taxon>
        <taxon>Listeriaceae</taxon>
        <taxon>Brochothrix</taxon>
    </lineage>
</organism>
<dbReference type="AlphaFoldDB" id="A0A1D2L6D1"/>
<protein>
    <recommendedName>
        <fullName evidence="5">DUF374 domain-containing protein</fullName>
    </recommendedName>
</protein>
<reference evidence="1 3" key="1">
    <citation type="submission" date="2017-09" db="EMBL/GenBank/DDBJ databases">
        <title>Complete Genome Sequences of Two Strains of the Meat Spoilage Bacterium Brochothrix thermosphacta Isolated from Ground Chicken.</title>
        <authorList>
            <person name="Paoli G.C."/>
            <person name="Wijey C."/>
            <person name="Chen C.-Y."/>
            <person name="Nguyen L."/>
            <person name="Yan X."/>
            <person name="Irwin P.L."/>
        </authorList>
    </citation>
    <scope>NUCLEOTIDE SEQUENCE [LARGE SCALE GENOMIC DNA]</scope>
    <source>
        <strain evidence="1 3">BI</strain>
    </source>
</reference>
<evidence type="ECO:0000313" key="1">
    <source>
        <dbReference type="EMBL" id="ATF25005.1"/>
    </source>
</evidence>
<gene>
    <name evidence="2" type="ORF">BTBSAS_20155</name>
    <name evidence="1" type="ORF">CNY62_00665</name>
</gene>
<sequence>MFKKFKRNMQIKKYTLLGNAIKETYLKNYDKITNHVELSDDVFIKQFIIVSWHQGIGAMLHFLLVTKPPKLAVIMSNNPQNFICIPLFEHLNIEIIRQDENDTNAFARAKQIHHYLTEGYSIFNFSDGPNGPSKVFKKDMLFFSKKYKIPILPLIATADNYTLLRKSWDQSYLLNAKTSQFWVRNDVSMVVTDLEKDALTITKQLNELESELFELRDSTK</sequence>
<reference evidence="4" key="2">
    <citation type="submission" date="2018-04" db="EMBL/GenBank/DDBJ databases">
        <authorList>
            <person name="Illikoud N."/>
        </authorList>
    </citation>
    <scope>NUCLEOTIDE SEQUENCE [LARGE SCALE GENOMIC DNA]</scope>
</reference>
<proteinExistence type="predicted"/>
<keyword evidence="3" id="KW-1185">Reference proteome</keyword>
<reference evidence="2" key="3">
    <citation type="submission" date="2018-04" db="EMBL/GenBank/DDBJ databases">
        <authorList>
            <person name="Go L.Y."/>
            <person name="Mitchell J.A."/>
        </authorList>
    </citation>
    <scope>NUCLEOTIDE SEQUENCE</scope>
    <source>
        <strain evidence="2">BSAS1 3</strain>
    </source>
</reference>
<accession>A0A1D2L6D1</accession>
<name>A0A1D2L6D1_BROTH</name>
<dbReference type="Proteomes" id="UP000270190">
    <property type="component" value="Unassembled WGS sequence"/>
</dbReference>
<evidence type="ECO:0000313" key="3">
    <source>
        <dbReference type="Proteomes" id="UP000243591"/>
    </source>
</evidence>